<comment type="catalytic activity">
    <reaction evidence="12">
        <text>2 [molybdopterin-synthase sulfur-carrier protein]-C-terminal-Gly-aminoethanethioate + cyclic pyranopterin phosphate + H2O = molybdopterin + 2 [molybdopterin-synthase sulfur-carrier protein]-C-terminal Gly-Gly + 2 H(+)</text>
        <dbReference type="Rhea" id="RHEA:26333"/>
        <dbReference type="Rhea" id="RHEA-COMP:12202"/>
        <dbReference type="Rhea" id="RHEA-COMP:19907"/>
        <dbReference type="ChEBI" id="CHEBI:15377"/>
        <dbReference type="ChEBI" id="CHEBI:15378"/>
        <dbReference type="ChEBI" id="CHEBI:58698"/>
        <dbReference type="ChEBI" id="CHEBI:59648"/>
        <dbReference type="ChEBI" id="CHEBI:90778"/>
        <dbReference type="ChEBI" id="CHEBI:232372"/>
        <dbReference type="EC" id="2.8.1.12"/>
    </reaction>
</comment>
<comment type="similarity">
    <text evidence="2">Belongs to the MoaE family.</text>
</comment>
<protein>
    <recommendedName>
        <fullName evidence="4">Molybdopterin synthase catalytic subunit</fullName>
        <ecNumber evidence="3">2.8.1.12</ecNumber>
    </recommendedName>
    <alternativeName>
        <fullName evidence="10">MPT synthase subunit 2</fullName>
    </alternativeName>
    <alternativeName>
        <fullName evidence="8">Molybdenum cofactor biosynthesis protein E</fullName>
    </alternativeName>
    <alternativeName>
        <fullName evidence="9">Molybdopterin-converting factor large subunit</fullName>
    </alternativeName>
    <alternativeName>
        <fullName evidence="11">Molybdopterin-converting factor subunit 2</fullName>
    </alternativeName>
</protein>
<dbReference type="PANTHER" id="PTHR23404">
    <property type="entry name" value="MOLYBDOPTERIN SYNTHASE RELATED"/>
    <property type="match status" value="1"/>
</dbReference>
<name>A0A1R0F855_9HYPH</name>
<evidence type="ECO:0000256" key="6">
    <source>
        <dbReference type="ARBA" id="ARBA00025448"/>
    </source>
</evidence>
<dbReference type="CDD" id="cd00756">
    <property type="entry name" value="MoaE"/>
    <property type="match status" value="1"/>
</dbReference>
<evidence type="ECO:0000256" key="7">
    <source>
        <dbReference type="ARBA" id="ARBA00026066"/>
    </source>
</evidence>
<evidence type="ECO:0000313" key="14">
    <source>
        <dbReference type="Proteomes" id="UP000187344"/>
    </source>
</evidence>
<dbReference type="InterPro" id="IPR003448">
    <property type="entry name" value="Mopterin_biosynth_MoaE"/>
</dbReference>
<dbReference type="GO" id="GO:0006777">
    <property type="term" value="P:Mo-molybdopterin cofactor biosynthetic process"/>
    <property type="evidence" value="ECO:0007669"/>
    <property type="project" value="UniProtKB-KW"/>
</dbReference>
<evidence type="ECO:0000313" key="13">
    <source>
        <dbReference type="EMBL" id="OLY43109.1"/>
    </source>
</evidence>
<dbReference type="GO" id="GO:0030366">
    <property type="term" value="F:molybdopterin synthase activity"/>
    <property type="evidence" value="ECO:0007669"/>
    <property type="project" value="UniProtKB-EC"/>
</dbReference>
<comment type="subunit">
    <text evidence="7">Heterotetramer of 2 MoaD subunits and 2 MoaE subunits. Also stable as homodimer. The enzyme changes between these two forms during catalysis.</text>
</comment>
<dbReference type="RefSeq" id="WP_075870027.1">
    <property type="nucleotide sequence ID" value="NZ_CAMLCQ010000035.1"/>
</dbReference>
<evidence type="ECO:0000256" key="5">
    <source>
        <dbReference type="ARBA" id="ARBA00023150"/>
    </source>
</evidence>
<gene>
    <name evidence="13" type="ORF">PEB0149_005310</name>
</gene>
<organism evidence="13 14">
    <name type="scientific">Bartonella apis</name>
    <dbReference type="NCBI Taxonomy" id="1686310"/>
    <lineage>
        <taxon>Bacteria</taxon>
        <taxon>Pseudomonadati</taxon>
        <taxon>Pseudomonadota</taxon>
        <taxon>Alphaproteobacteria</taxon>
        <taxon>Hyphomicrobiales</taxon>
        <taxon>Bartonellaceae</taxon>
        <taxon>Bartonella</taxon>
    </lineage>
</organism>
<dbReference type="Gene3D" id="3.90.1170.40">
    <property type="entry name" value="Molybdopterin biosynthesis MoaE subunit"/>
    <property type="match status" value="1"/>
</dbReference>
<dbReference type="Pfam" id="PF02391">
    <property type="entry name" value="MoaE"/>
    <property type="match status" value="1"/>
</dbReference>
<keyword evidence="14" id="KW-1185">Reference proteome</keyword>
<dbReference type="UniPathway" id="UPA00344"/>
<dbReference type="EC" id="2.8.1.12" evidence="3"/>
<accession>A0A1R0F855</accession>
<evidence type="ECO:0000256" key="9">
    <source>
        <dbReference type="ARBA" id="ARBA00030407"/>
    </source>
</evidence>
<evidence type="ECO:0000256" key="4">
    <source>
        <dbReference type="ARBA" id="ARBA00013858"/>
    </source>
</evidence>
<dbReference type="EMBL" id="LXYT01000002">
    <property type="protein sequence ID" value="OLY43109.1"/>
    <property type="molecule type" value="Genomic_DNA"/>
</dbReference>
<sequence length="161" mass="18236">MKCKIAVQPQDFDMGREVDHIRSLSPSIGGIVAFCGLCRSEGGRLSALEIEHYPGMAEKRIKEIVNDASKRWSLNGVTVIHRFGTIKVGEQIVLVVTASPHRREAFDAANFIMDFLKTEAPFWKKEHLVDGTPQNWVEAKKTDVLTKARWQKKSQDEEKTK</sequence>
<proteinExistence type="inferred from homology"/>
<dbReference type="AlphaFoldDB" id="A0A1R0F855"/>
<comment type="pathway">
    <text evidence="1">Cofactor biosynthesis; molybdopterin biosynthesis.</text>
</comment>
<evidence type="ECO:0000256" key="11">
    <source>
        <dbReference type="ARBA" id="ARBA00032474"/>
    </source>
</evidence>
<evidence type="ECO:0000256" key="12">
    <source>
        <dbReference type="ARBA" id="ARBA00049878"/>
    </source>
</evidence>
<evidence type="ECO:0000256" key="8">
    <source>
        <dbReference type="ARBA" id="ARBA00029745"/>
    </source>
</evidence>
<reference evidence="13 14" key="1">
    <citation type="submission" date="2016-12" db="EMBL/GenBank/DDBJ databases">
        <title>Comparative genomics of Bartonella apis.</title>
        <authorList>
            <person name="Engel P."/>
        </authorList>
    </citation>
    <scope>NUCLEOTIDE SEQUENCE [LARGE SCALE GENOMIC DNA]</scope>
    <source>
        <strain evidence="13 14">PEB0149</strain>
    </source>
</reference>
<comment type="caution">
    <text evidence="13">The sequence shown here is derived from an EMBL/GenBank/DDBJ whole genome shotgun (WGS) entry which is preliminary data.</text>
</comment>
<evidence type="ECO:0000256" key="1">
    <source>
        <dbReference type="ARBA" id="ARBA00005046"/>
    </source>
</evidence>
<dbReference type="GeneID" id="92991539"/>
<keyword evidence="5" id="KW-0501">Molybdenum cofactor biosynthesis</keyword>
<dbReference type="Proteomes" id="UP000187344">
    <property type="component" value="Unassembled WGS sequence"/>
</dbReference>
<keyword evidence="13" id="KW-0808">Transferase</keyword>
<dbReference type="SUPFAM" id="SSF54690">
    <property type="entry name" value="Molybdopterin synthase subunit MoaE"/>
    <property type="match status" value="1"/>
</dbReference>
<evidence type="ECO:0000256" key="3">
    <source>
        <dbReference type="ARBA" id="ARBA00011950"/>
    </source>
</evidence>
<dbReference type="OrthoDB" id="9803224at2"/>
<evidence type="ECO:0000256" key="10">
    <source>
        <dbReference type="ARBA" id="ARBA00030781"/>
    </source>
</evidence>
<comment type="function">
    <text evidence="6">Converts molybdopterin precursor Z into molybdopterin. This requires the incorporation of two sulfur atoms into precursor Z to generate a dithiolene group. The sulfur is provided by MoaD.</text>
</comment>
<dbReference type="InterPro" id="IPR036563">
    <property type="entry name" value="MoaE_sf"/>
</dbReference>
<evidence type="ECO:0000256" key="2">
    <source>
        <dbReference type="ARBA" id="ARBA00005426"/>
    </source>
</evidence>